<evidence type="ECO:0000256" key="4">
    <source>
        <dbReference type="ARBA" id="ARBA00022695"/>
    </source>
</evidence>
<feature type="domain" description="Polymerase nucleotidyl transferase" evidence="10">
    <location>
        <begin position="22"/>
        <end position="101"/>
    </location>
</feature>
<dbReference type="RefSeq" id="WP_190349133.1">
    <property type="nucleotide sequence ID" value="NZ_JACJPY010000003.1"/>
</dbReference>
<evidence type="ECO:0000256" key="2">
    <source>
        <dbReference type="ARBA" id="ARBA00022649"/>
    </source>
</evidence>
<name>A0A926Z6J0_9CYAN</name>
<dbReference type="InterPro" id="IPR052038">
    <property type="entry name" value="Type-VII_TA_antitoxin"/>
</dbReference>
<evidence type="ECO:0000256" key="9">
    <source>
        <dbReference type="ARBA" id="ARBA00038276"/>
    </source>
</evidence>
<keyword evidence="7" id="KW-0067">ATP-binding</keyword>
<dbReference type="InterPro" id="IPR002934">
    <property type="entry name" value="Polymerase_NTP_transf_dom"/>
</dbReference>
<evidence type="ECO:0000313" key="12">
    <source>
        <dbReference type="Proteomes" id="UP000631421"/>
    </source>
</evidence>
<protein>
    <submittedName>
        <fullName evidence="11">Nucleotidyltransferase domain-containing protein</fullName>
    </submittedName>
</protein>
<dbReference type="CDD" id="cd05403">
    <property type="entry name" value="NT_KNTase_like"/>
    <property type="match status" value="1"/>
</dbReference>
<dbReference type="EMBL" id="JACJPY010000003">
    <property type="protein sequence ID" value="MBD2148789.1"/>
    <property type="molecule type" value="Genomic_DNA"/>
</dbReference>
<evidence type="ECO:0000256" key="5">
    <source>
        <dbReference type="ARBA" id="ARBA00022723"/>
    </source>
</evidence>
<evidence type="ECO:0000259" key="10">
    <source>
        <dbReference type="Pfam" id="PF01909"/>
    </source>
</evidence>
<dbReference type="AlphaFoldDB" id="A0A926Z6J0"/>
<organism evidence="11 12">
    <name type="scientific">Pseudanabaena cinerea FACHB-1277</name>
    <dbReference type="NCBI Taxonomy" id="2949581"/>
    <lineage>
        <taxon>Bacteria</taxon>
        <taxon>Bacillati</taxon>
        <taxon>Cyanobacteriota</taxon>
        <taxon>Cyanophyceae</taxon>
        <taxon>Pseudanabaenales</taxon>
        <taxon>Pseudanabaenaceae</taxon>
        <taxon>Pseudanabaena</taxon>
        <taxon>Pseudanabaena cinerea</taxon>
    </lineage>
</organism>
<keyword evidence="3" id="KW-0808">Transferase</keyword>
<reference evidence="11" key="1">
    <citation type="journal article" date="2015" name="ISME J.">
        <title>Draft Genome Sequence of Streptomyces incarnatus NRRL8089, which Produces the Nucleoside Antibiotic Sinefungin.</title>
        <authorList>
            <person name="Oshima K."/>
            <person name="Hattori M."/>
            <person name="Shimizu H."/>
            <person name="Fukuda K."/>
            <person name="Nemoto M."/>
            <person name="Inagaki K."/>
            <person name="Tamura T."/>
        </authorList>
    </citation>
    <scope>NUCLEOTIDE SEQUENCE</scope>
    <source>
        <strain evidence="11">FACHB-1277</strain>
    </source>
</reference>
<evidence type="ECO:0000256" key="8">
    <source>
        <dbReference type="ARBA" id="ARBA00022842"/>
    </source>
</evidence>
<reference evidence="11" key="2">
    <citation type="submission" date="2020-08" db="EMBL/GenBank/DDBJ databases">
        <authorList>
            <person name="Chen M."/>
            <person name="Teng W."/>
            <person name="Zhao L."/>
            <person name="Hu C."/>
            <person name="Zhou Y."/>
            <person name="Han B."/>
            <person name="Song L."/>
            <person name="Shu W."/>
        </authorList>
    </citation>
    <scope>NUCLEOTIDE SEQUENCE</scope>
    <source>
        <strain evidence="11">FACHB-1277</strain>
    </source>
</reference>
<keyword evidence="6" id="KW-0547">Nucleotide-binding</keyword>
<evidence type="ECO:0000256" key="7">
    <source>
        <dbReference type="ARBA" id="ARBA00022840"/>
    </source>
</evidence>
<evidence type="ECO:0000256" key="3">
    <source>
        <dbReference type="ARBA" id="ARBA00022679"/>
    </source>
</evidence>
<evidence type="ECO:0000256" key="6">
    <source>
        <dbReference type="ARBA" id="ARBA00022741"/>
    </source>
</evidence>
<dbReference type="GO" id="GO:0046872">
    <property type="term" value="F:metal ion binding"/>
    <property type="evidence" value="ECO:0007669"/>
    <property type="project" value="UniProtKB-KW"/>
</dbReference>
<proteinExistence type="inferred from homology"/>
<dbReference type="GO" id="GO:0016779">
    <property type="term" value="F:nucleotidyltransferase activity"/>
    <property type="evidence" value="ECO:0007669"/>
    <property type="project" value="UniProtKB-KW"/>
</dbReference>
<dbReference type="Pfam" id="PF01909">
    <property type="entry name" value="NTP_transf_2"/>
    <property type="match status" value="1"/>
</dbReference>
<evidence type="ECO:0000313" key="11">
    <source>
        <dbReference type="EMBL" id="MBD2148789.1"/>
    </source>
</evidence>
<keyword evidence="2" id="KW-1277">Toxin-antitoxin system</keyword>
<dbReference type="PANTHER" id="PTHR33571:SF12">
    <property type="entry name" value="BSL3053 PROTEIN"/>
    <property type="match status" value="1"/>
</dbReference>
<keyword evidence="8" id="KW-0460">Magnesium</keyword>
<dbReference type="Gene3D" id="3.30.460.10">
    <property type="entry name" value="Beta Polymerase, domain 2"/>
    <property type="match status" value="1"/>
</dbReference>
<evidence type="ECO:0000256" key="1">
    <source>
        <dbReference type="ARBA" id="ARBA00001946"/>
    </source>
</evidence>
<comment type="cofactor">
    <cofactor evidence="1">
        <name>Mg(2+)</name>
        <dbReference type="ChEBI" id="CHEBI:18420"/>
    </cofactor>
</comment>
<sequence length="105" mass="11828">MSIAINQEKKLKQLLLERREEILEIAAKHGAFNVRVFGSVARGEETENSDVDFLIDYDIKKISPWFPAGLIGDLEDLLGKKVDVVSAKCLHYFIKDRVLAEAIAL</sequence>
<comment type="caution">
    <text evidence="11">The sequence shown here is derived from an EMBL/GenBank/DDBJ whole genome shotgun (WGS) entry which is preliminary data.</text>
</comment>
<comment type="similarity">
    <text evidence="9">Belongs to the MntA antitoxin family.</text>
</comment>
<dbReference type="SUPFAM" id="SSF81301">
    <property type="entry name" value="Nucleotidyltransferase"/>
    <property type="match status" value="1"/>
</dbReference>
<gene>
    <name evidence="11" type="ORF">H6F44_01405</name>
</gene>
<accession>A0A926Z6J0</accession>
<dbReference type="GO" id="GO:0005524">
    <property type="term" value="F:ATP binding"/>
    <property type="evidence" value="ECO:0007669"/>
    <property type="project" value="UniProtKB-KW"/>
</dbReference>
<dbReference type="Proteomes" id="UP000631421">
    <property type="component" value="Unassembled WGS sequence"/>
</dbReference>
<dbReference type="InterPro" id="IPR043519">
    <property type="entry name" value="NT_sf"/>
</dbReference>
<keyword evidence="5" id="KW-0479">Metal-binding</keyword>
<keyword evidence="12" id="KW-1185">Reference proteome</keyword>
<keyword evidence="4" id="KW-0548">Nucleotidyltransferase</keyword>
<dbReference type="PANTHER" id="PTHR33571">
    <property type="entry name" value="SSL8005 PROTEIN"/>
    <property type="match status" value="1"/>
</dbReference>